<gene>
    <name evidence="1" type="primary">BnaA02g19250D</name>
    <name evidence="1" type="ORF">GSBRNA2T00093746001</name>
</gene>
<organism evidence="1 2">
    <name type="scientific">Brassica napus</name>
    <name type="common">Rape</name>
    <dbReference type="NCBI Taxonomy" id="3708"/>
    <lineage>
        <taxon>Eukaryota</taxon>
        <taxon>Viridiplantae</taxon>
        <taxon>Streptophyta</taxon>
        <taxon>Embryophyta</taxon>
        <taxon>Tracheophyta</taxon>
        <taxon>Spermatophyta</taxon>
        <taxon>Magnoliopsida</taxon>
        <taxon>eudicotyledons</taxon>
        <taxon>Gunneridae</taxon>
        <taxon>Pentapetalae</taxon>
        <taxon>rosids</taxon>
        <taxon>malvids</taxon>
        <taxon>Brassicales</taxon>
        <taxon>Brassicaceae</taxon>
        <taxon>Brassiceae</taxon>
        <taxon>Brassica</taxon>
    </lineage>
</organism>
<name>A0A078III2_BRANA</name>
<keyword evidence="2" id="KW-1185">Reference proteome</keyword>
<evidence type="ECO:0000313" key="1">
    <source>
        <dbReference type="EMBL" id="CDY49747.1"/>
    </source>
</evidence>
<evidence type="ECO:0000313" key="2">
    <source>
        <dbReference type="Proteomes" id="UP000028999"/>
    </source>
</evidence>
<dbReference type="Proteomes" id="UP000028999">
    <property type="component" value="Unassembled WGS sequence"/>
</dbReference>
<accession>A0A078III2</accession>
<dbReference type="PaxDb" id="3708-A0A078III2"/>
<dbReference type="Gramene" id="CDY49747">
    <property type="protein sequence ID" value="CDY49747"/>
    <property type="gene ID" value="GSBRNA2T00093746001"/>
</dbReference>
<protein>
    <submittedName>
        <fullName evidence="1">BnaA02g19250D protein</fullName>
    </submittedName>
</protein>
<dbReference type="EMBL" id="LK032856">
    <property type="protein sequence ID" value="CDY49747.1"/>
    <property type="molecule type" value="Genomic_DNA"/>
</dbReference>
<reference evidence="1 2" key="1">
    <citation type="journal article" date="2014" name="Science">
        <title>Plant genetics. Early allopolyploid evolution in the post-Neolithic Brassica napus oilseed genome.</title>
        <authorList>
            <person name="Chalhoub B."/>
            <person name="Denoeud F."/>
            <person name="Liu S."/>
            <person name="Parkin I.A."/>
            <person name="Tang H."/>
            <person name="Wang X."/>
            <person name="Chiquet J."/>
            <person name="Belcram H."/>
            <person name="Tong C."/>
            <person name="Samans B."/>
            <person name="Correa M."/>
            <person name="Da Silva C."/>
            <person name="Just J."/>
            <person name="Falentin C."/>
            <person name="Koh C.S."/>
            <person name="Le Clainche I."/>
            <person name="Bernard M."/>
            <person name="Bento P."/>
            <person name="Noel B."/>
            <person name="Labadie K."/>
            <person name="Alberti A."/>
            <person name="Charles M."/>
            <person name="Arnaud D."/>
            <person name="Guo H."/>
            <person name="Daviaud C."/>
            <person name="Alamery S."/>
            <person name="Jabbari K."/>
            <person name="Zhao M."/>
            <person name="Edger P.P."/>
            <person name="Chelaifa H."/>
            <person name="Tack D."/>
            <person name="Lassalle G."/>
            <person name="Mestiri I."/>
            <person name="Schnel N."/>
            <person name="Le Paslier M.C."/>
            <person name="Fan G."/>
            <person name="Renault V."/>
            <person name="Bayer P.E."/>
            <person name="Golicz A.A."/>
            <person name="Manoli S."/>
            <person name="Lee T.H."/>
            <person name="Thi V.H."/>
            <person name="Chalabi S."/>
            <person name="Hu Q."/>
            <person name="Fan C."/>
            <person name="Tollenaere R."/>
            <person name="Lu Y."/>
            <person name="Battail C."/>
            <person name="Shen J."/>
            <person name="Sidebottom C.H."/>
            <person name="Wang X."/>
            <person name="Canaguier A."/>
            <person name="Chauveau A."/>
            <person name="Berard A."/>
            <person name="Deniot G."/>
            <person name="Guan M."/>
            <person name="Liu Z."/>
            <person name="Sun F."/>
            <person name="Lim Y.P."/>
            <person name="Lyons E."/>
            <person name="Town C.D."/>
            <person name="Bancroft I."/>
            <person name="Wang X."/>
            <person name="Meng J."/>
            <person name="Ma J."/>
            <person name="Pires J.C."/>
            <person name="King G.J."/>
            <person name="Brunel D."/>
            <person name="Delourme R."/>
            <person name="Renard M."/>
            <person name="Aury J.M."/>
            <person name="Adams K.L."/>
            <person name="Batley J."/>
            <person name="Snowdon R.J."/>
            <person name="Tost J."/>
            <person name="Edwards D."/>
            <person name="Zhou Y."/>
            <person name="Hua W."/>
            <person name="Sharpe A.G."/>
            <person name="Paterson A.H."/>
            <person name="Guan C."/>
            <person name="Wincker P."/>
        </authorList>
    </citation>
    <scope>NUCLEOTIDE SEQUENCE [LARGE SCALE GENOMIC DNA]</scope>
    <source>
        <strain evidence="2">cv. Darmor-bzh</strain>
    </source>
</reference>
<dbReference type="AlphaFoldDB" id="A0A078III2"/>
<sequence length="29" mass="3192">MVVNDLICTMSIDIISLMLRSEVGSNHSL</sequence>
<proteinExistence type="predicted"/>